<protein>
    <submittedName>
        <fullName evidence="1">SIMPL domain-containing protein</fullName>
    </submittedName>
</protein>
<dbReference type="Proteomes" id="UP001596407">
    <property type="component" value="Unassembled WGS sequence"/>
</dbReference>
<accession>A0ABD5WUU0</accession>
<proteinExistence type="predicted"/>
<comment type="caution">
    <text evidence="1">The sequence shown here is derived from an EMBL/GenBank/DDBJ whole genome shotgun (WGS) entry which is preliminary data.</text>
</comment>
<organism evidence="1 2">
    <name type="scientific">Halorussus caseinilyticus</name>
    <dbReference type="NCBI Taxonomy" id="3034025"/>
    <lineage>
        <taxon>Archaea</taxon>
        <taxon>Methanobacteriati</taxon>
        <taxon>Methanobacteriota</taxon>
        <taxon>Stenosarchaea group</taxon>
        <taxon>Halobacteria</taxon>
        <taxon>Halobacteriales</taxon>
        <taxon>Haladaptataceae</taxon>
        <taxon>Halorussus</taxon>
    </lineage>
</organism>
<dbReference type="InterPro" id="IPR007497">
    <property type="entry name" value="SIMPL/DUF541"/>
</dbReference>
<dbReference type="PANTHER" id="PTHR34387:SF2">
    <property type="entry name" value="SLR1258 PROTEIN"/>
    <property type="match status" value="1"/>
</dbReference>
<sequence>MHRGILATVGVAVLLATAGCVGSLAPTDGASARTQQLDRESGTIGVSATGQVEAEPDQAIVQVAVLARGDDANAVRERIAENATQMREALRRAGIGDDQIRTVAFRIDQEYREVEGERRPAGFEGVHAFEITLSNVSRAGAILDTAVANGADRVDSVELTLSDERRRAVRSEALRDAMENARADADVIAESANLTISGVHTATTGDLNFSPVRAEALSADAGGGGGTSIESGPVTVTAQVQVTYNASG</sequence>
<keyword evidence="2" id="KW-1185">Reference proteome</keyword>
<dbReference type="AlphaFoldDB" id="A0ABD5WUU0"/>
<evidence type="ECO:0000313" key="1">
    <source>
        <dbReference type="EMBL" id="MFC7081553.1"/>
    </source>
</evidence>
<dbReference type="Gene3D" id="3.30.70.2970">
    <property type="entry name" value="Protein of unknown function (DUF541), domain 2"/>
    <property type="match status" value="1"/>
</dbReference>
<reference evidence="1 2" key="1">
    <citation type="journal article" date="2019" name="Int. J. Syst. Evol. Microbiol.">
        <title>The Global Catalogue of Microorganisms (GCM) 10K type strain sequencing project: providing services to taxonomists for standard genome sequencing and annotation.</title>
        <authorList>
            <consortium name="The Broad Institute Genomics Platform"/>
            <consortium name="The Broad Institute Genome Sequencing Center for Infectious Disease"/>
            <person name="Wu L."/>
            <person name="Ma J."/>
        </authorList>
    </citation>
    <scope>NUCLEOTIDE SEQUENCE [LARGE SCALE GENOMIC DNA]</scope>
    <source>
        <strain evidence="1 2">DT72</strain>
    </source>
</reference>
<dbReference type="InterPro" id="IPR052022">
    <property type="entry name" value="26kDa_periplasmic_antigen"/>
</dbReference>
<dbReference type="Pfam" id="PF04402">
    <property type="entry name" value="SIMPL"/>
    <property type="match status" value="1"/>
</dbReference>
<gene>
    <name evidence="1" type="ORF">ACFQJ6_17000</name>
</gene>
<name>A0ABD5WUU0_9EURY</name>
<evidence type="ECO:0000313" key="2">
    <source>
        <dbReference type="Proteomes" id="UP001596407"/>
    </source>
</evidence>
<dbReference type="EMBL" id="JBHSZH010000005">
    <property type="protein sequence ID" value="MFC7081553.1"/>
    <property type="molecule type" value="Genomic_DNA"/>
</dbReference>
<dbReference type="PROSITE" id="PS51257">
    <property type="entry name" value="PROKAR_LIPOPROTEIN"/>
    <property type="match status" value="1"/>
</dbReference>
<dbReference type="PANTHER" id="PTHR34387">
    <property type="entry name" value="SLR1258 PROTEIN"/>
    <property type="match status" value="1"/>
</dbReference>
<dbReference type="GeneID" id="79305160"/>
<dbReference type="RefSeq" id="WP_276280515.1">
    <property type="nucleotide sequence ID" value="NZ_CP119809.1"/>
</dbReference>
<dbReference type="Gene3D" id="3.30.110.170">
    <property type="entry name" value="Protein of unknown function (DUF541), domain 1"/>
    <property type="match status" value="1"/>
</dbReference>